<evidence type="ECO:0000313" key="2">
    <source>
        <dbReference type="Proteomes" id="UP000092993"/>
    </source>
</evidence>
<protein>
    <submittedName>
        <fullName evidence="1">Uncharacterized protein</fullName>
    </submittedName>
</protein>
<reference evidence="1 2" key="1">
    <citation type="submission" date="2016-03" db="EMBL/GenBank/DDBJ databases">
        <title>Whole genome sequencing of Grifola frondosa 9006-11.</title>
        <authorList>
            <person name="Min B."/>
            <person name="Park H."/>
            <person name="Kim J.-G."/>
            <person name="Cho H."/>
            <person name="Oh Y.-L."/>
            <person name="Kong W.-S."/>
            <person name="Choi I.-G."/>
        </authorList>
    </citation>
    <scope>NUCLEOTIDE SEQUENCE [LARGE SCALE GENOMIC DNA]</scope>
    <source>
        <strain evidence="1 2">9006-11</strain>
    </source>
</reference>
<gene>
    <name evidence="1" type="ORF">A0H81_07052</name>
</gene>
<comment type="caution">
    <text evidence="1">The sequence shown here is derived from an EMBL/GenBank/DDBJ whole genome shotgun (WGS) entry which is preliminary data.</text>
</comment>
<sequence length="154" mass="16906">MGRAQHGEHKCRFFPNALGDLSDFSPVLRSVSVARFNFNPALHILHKLLGVVGGTRTSGAASQRLLRFRTTDAHRTQHTACCTRDRDTLPGEPSTNPWLPSIQTTLQHPDDHLCKLQRALVHFATVYSTRKPGDIAKVAKAGLEGAEVLDGRCS</sequence>
<name>A0A1C7M8K1_GRIFR</name>
<proteinExistence type="predicted"/>
<dbReference type="STRING" id="5627.A0A1C7M8K1"/>
<dbReference type="EMBL" id="LUGG01000007">
    <property type="protein sequence ID" value="OBZ73211.1"/>
    <property type="molecule type" value="Genomic_DNA"/>
</dbReference>
<dbReference type="AlphaFoldDB" id="A0A1C7M8K1"/>
<dbReference type="Proteomes" id="UP000092993">
    <property type="component" value="Unassembled WGS sequence"/>
</dbReference>
<accession>A0A1C7M8K1</accession>
<dbReference type="OrthoDB" id="10004862at2759"/>
<keyword evidence="2" id="KW-1185">Reference proteome</keyword>
<organism evidence="1 2">
    <name type="scientific">Grifola frondosa</name>
    <name type="common">Maitake</name>
    <name type="synonym">Polyporus frondosus</name>
    <dbReference type="NCBI Taxonomy" id="5627"/>
    <lineage>
        <taxon>Eukaryota</taxon>
        <taxon>Fungi</taxon>
        <taxon>Dikarya</taxon>
        <taxon>Basidiomycota</taxon>
        <taxon>Agaricomycotina</taxon>
        <taxon>Agaricomycetes</taxon>
        <taxon>Polyporales</taxon>
        <taxon>Grifolaceae</taxon>
        <taxon>Grifola</taxon>
    </lineage>
</organism>
<evidence type="ECO:0000313" key="1">
    <source>
        <dbReference type="EMBL" id="OBZ73211.1"/>
    </source>
</evidence>